<dbReference type="PANTHER" id="PTHR46889">
    <property type="entry name" value="TRANSPOSASE INSF FOR INSERTION SEQUENCE IS3B-RELATED"/>
    <property type="match status" value="1"/>
</dbReference>
<accession>A0A239AM17</accession>
<dbReference type="InterPro" id="IPR036397">
    <property type="entry name" value="RNaseH_sf"/>
</dbReference>
<protein>
    <submittedName>
        <fullName evidence="3">Putative transposase</fullName>
    </submittedName>
</protein>
<dbReference type="Proteomes" id="UP000198348">
    <property type="component" value="Unassembled WGS sequence"/>
</dbReference>
<proteinExistence type="predicted"/>
<gene>
    <name evidence="3" type="ORF">SAMN06265360_1457</name>
</gene>
<dbReference type="InterPro" id="IPR001584">
    <property type="entry name" value="Integrase_cat-core"/>
</dbReference>
<name>A0A239AM17_9PSEU</name>
<comment type="function">
    <text evidence="1">Involved in the transposition of the insertion sequence.</text>
</comment>
<feature type="domain" description="Integrase catalytic" evidence="2">
    <location>
        <begin position="113"/>
        <end position="222"/>
    </location>
</feature>
<sequence>MAAENIPVEVSCRVLDVSVSGYYEWLVRTPSARSVRHAWLTDLITEIHQHSRGTYGSRRVHAELRLGRGIQVGHGAVELLMRRAGLAGVSGRRGWRRPKPDQIATDLVDRDFTRAGPDQLWLTDITEHRTREGKVYCAVVLDAYSRRVVGWSIDSSPTSALVTNALGMAIDNRSPTAGSVIYSDQGVQFASWAFTQRAKDSGLVPSMGAIGDSLLTGQCRRFRSAATRRRMCVAHQGVVSGATSVPRGPRIGSAA</sequence>
<dbReference type="OrthoDB" id="3254719at2"/>
<dbReference type="InterPro" id="IPR025948">
    <property type="entry name" value="HTH-like_dom"/>
</dbReference>
<dbReference type="Pfam" id="PF00665">
    <property type="entry name" value="rve"/>
    <property type="match status" value="1"/>
</dbReference>
<evidence type="ECO:0000259" key="2">
    <source>
        <dbReference type="PROSITE" id="PS50994"/>
    </source>
</evidence>
<dbReference type="SUPFAM" id="SSF53098">
    <property type="entry name" value="Ribonuclease H-like"/>
    <property type="match status" value="1"/>
</dbReference>
<dbReference type="PANTHER" id="PTHR46889:SF4">
    <property type="entry name" value="TRANSPOSASE INSO FOR INSERTION SEQUENCE ELEMENT IS911B-RELATED"/>
    <property type="match status" value="1"/>
</dbReference>
<dbReference type="AlphaFoldDB" id="A0A239AM17"/>
<reference evidence="3 4" key="1">
    <citation type="submission" date="2017-06" db="EMBL/GenBank/DDBJ databases">
        <authorList>
            <person name="Kim H.J."/>
            <person name="Triplett B.A."/>
        </authorList>
    </citation>
    <scope>NUCLEOTIDE SEQUENCE [LARGE SCALE GENOMIC DNA]</scope>
    <source>
        <strain evidence="3 4">DSM 45207</strain>
    </source>
</reference>
<dbReference type="Pfam" id="PF13276">
    <property type="entry name" value="HTH_21"/>
    <property type="match status" value="1"/>
</dbReference>
<dbReference type="InterPro" id="IPR048020">
    <property type="entry name" value="Transpos_IS3"/>
</dbReference>
<dbReference type="GO" id="GO:0015074">
    <property type="term" value="P:DNA integration"/>
    <property type="evidence" value="ECO:0007669"/>
    <property type="project" value="InterPro"/>
</dbReference>
<dbReference type="RefSeq" id="WP_089303506.1">
    <property type="nucleotide sequence ID" value="NZ_FZNW01000045.1"/>
</dbReference>
<dbReference type="EMBL" id="FZNW01000045">
    <property type="protein sequence ID" value="SNR95973.1"/>
    <property type="molecule type" value="Genomic_DNA"/>
</dbReference>
<dbReference type="InterPro" id="IPR050900">
    <property type="entry name" value="Transposase_IS3/IS150/IS904"/>
</dbReference>
<evidence type="ECO:0000256" key="1">
    <source>
        <dbReference type="ARBA" id="ARBA00002286"/>
    </source>
</evidence>
<dbReference type="PROSITE" id="PS50994">
    <property type="entry name" value="INTEGRASE"/>
    <property type="match status" value="1"/>
</dbReference>
<evidence type="ECO:0000313" key="4">
    <source>
        <dbReference type="Proteomes" id="UP000198348"/>
    </source>
</evidence>
<dbReference type="Gene3D" id="3.30.420.10">
    <property type="entry name" value="Ribonuclease H-like superfamily/Ribonuclease H"/>
    <property type="match status" value="1"/>
</dbReference>
<organism evidence="3 4">
    <name type="scientific">Haloechinothrix alba</name>
    <dbReference type="NCBI Taxonomy" id="664784"/>
    <lineage>
        <taxon>Bacteria</taxon>
        <taxon>Bacillati</taxon>
        <taxon>Actinomycetota</taxon>
        <taxon>Actinomycetes</taxon>
        <taxon>Pseudonocardiales</taxon>
        <taxon>Pseudonocardiaceae</taxon>
        <taxon>Haloechinothrix</taxon>
    </lineage>
</organism>
<dbReference type="InterPro" id="IPR012337">
    <property type="entry name" value="RNaseH-like_sf"/>
</dbReference>
<keyword evidence="4" id="KW-1185">Reference proteome</keyword>
<dbReference type="NCBIfam" id="NF033516">
    <property type="entry name" value="transpos_IS3"/>
    <property type="match status" value="1"/>
</dbReference>
<evidence type="ECO:0000313" key="3">
    <source>
        <dbReference type="EMBL" id="SNR95973.1"/>
    </source>
</evidence>
<dbReference type="GO" id="GO:0003676">
    <property type="term" value="F:nucleic acid binding"/>
    <property type="evidence" value="ECO:0007669"/>
    <property type="project" value="InterPro"/>
</dbReference>